<dbReference type="Proteomes" id="UP000316706">
    <property type="component" value="Unassembled WGS sequence"/>
</dbReference>
<gene>
    <name evidence="2" type="ORF">FHX41_3289</name>
</gene>
<evidence type="ECO:0000313" key="3">
    <source>
        <dbReference type="Proteomes" id="UP000316706"/>
    </source>
</evidence>
<dbReference type="AlphaFoldDB" id="A0A543IG75"/>
<comment type="caution">
    <text evidence="2">The sequence shown here is derived from an EMBL/GenBank/DDBJ whole genome shotgun (WGS) entry which is preliminary data.</text>
</comment>
<dbReference type="GO" id="GO:0051213">
    <property type="term" value="F:dioxygenase activity"/>
    <property type="evidence" value="ECO:0007669"/>
    <property type="project" value="UniProtKB-KW"/>
</dbReference>
<dbReference type="EMBL" id="VFPO01000001">
    <property type="protein sequence ID" value="TQM69591.1"/>
    <property type="molecule type" value="Genomic_DNA"/>
</dbReference>
<keyword evidence="2" id="KW-0560">Oxidoreductase</keyword>
<dbReference type="Gene3D" id="1.10.700.10">
    <property type="entry name" value="Dioxygenase LigAB, LigA subunit"/>
    <property type="match status" value="1"/>
</dbReference>
<protein>
    <submittedName>
        <fullName evidence="2">Protocatechuate 4,5-dioxygenase alpha chain</fullName>
    </submittedName>
</protein>
<accession>A0A543IG75</accession>
<evidence type="ECO:0000259" key="1">
    <source>
        <dbReference type="Pfam" id="PF07746"/>
    </source>
</evidence>
<dbReference type="InterPro" id="IPR036622">
    <property type="entry name" value="LigA_sf"/>
</dbReference>
<evidence type="ECO:0000313" key="2">
    <source>
        <dbReference type="EMBL" id="TQM69591.1"/>
    </source>
</evidence>
<sequence>MGERESALKHFDPRLRANDLVQDLKWDPALRERFETAEEEVLKEYPLTEEEREAIRGRDFRRLFEMGLHPYLLSQLARLIHGTGEKAGTSGAATALIRSLLGDRYDAYMAERS</sequence>
<proteinExistence type="predicted"/>
<dbReference type="RefSeq" id="WP_141969846.1">
    <property type="nucleotide sequence ID" value="NZ_VFPO01000001.1"/>
</dbReference>
<dbReference type="Pfam" id="PF07746">
    <property type="entry name" value="LigA"/>
    <property type="match status" value="1"/>
</dbReference>
<keyword evidence="3" id="KW-1185">Reference proteome</keyword>
<dbReference type="InterPro" id="IPR011986">
    <property type="entry name" value="Xdiol_dOase_LigA"/>
</dbReference>
<keyword evidence="2" id="KW-0223">Dioxygenase</keyword>
<feature type="domain" description="Extradiol ring-cleavage dioxygenase LigAB LigA subunit" evidence="1">
    <location>
        <begin position="18"/>
        <end position="82"/>
    </location>
</feature>
<organism evidence="2 3">
    <name type="scientific">Actinomadura hallensis</name>
    <dbReference type="NCBI Taxonomy" id="337895"/>
    <lineage>
        <taxon>Bacteria</taxon>
        <taxon>Bacillati</taxon>
        <taxon>Actinomycetota</taxon>
        <taxon>Actinomycetes</taxon>
        <taxon>Streptosporangiales</taxon>
        <taxon>Thermomonosporaceae</taxon>
        <taxon>Actinomadura</taxon>
    </lineage>
</organism>
<dbReference type="OrthoDB" id="8685817at2"/>
<dbReference type="SUPFAM" id="SSF48076">
    <property type="entry name" value="LigA subunit of an aromatic-ring-opening dioxygenase LigAB"/>
    <property type="match status" value="1"/>
</dbReference>
<name>A0A543IG75_9ACTN</name>
<reference evidence="2 3" key="1">
    <citation type="submission" date="2019-06" db="EMBL/GenBank/DDBJ databases">
        <title>Sequencing the genomes of 1000 actinobacteria strains.</title>
        <authorList>
            <person name="Klenk H.-P."/>
        </authorList>
    </citation>
    <scope>NUCLEOTIDE SEQUENCE [LARGE SCALE GENOMIC DNA]</scope>
    <source>
        <strain evidence="2 3">DSM 45043</strain>
    </source>
</reference>